<evidence type="ECO:0000313" key="2">
    <source>
        <dbReference type="Ensembl" id="ENSCSAVP00000017576.1"/>
    </source>
</evidence>
<dbReference type="HOGENOM" id="CLU_3055560_0_0_1"/>
<dbReference type="AlphaFoldDB" id="H2ZJ10"/>
<feature type="region of interest" description="Disordered" evidence="1">
    <location>
        <begin position="1"/>
        <end position="54"/>
    </location>
</feature>
<reference evidence="3" key="1">
    <citation type="submission" date="2003-08" db="EMBL/GenBank/DDBJ databases">
        <authorList>
            <person name="Birren B."/>
            <person name="Nusbaum C."/>
            <person name="Abebe A."/>
            <person name="Abouelleil A."/>
            <person name="Adekoya E."/>
            <person name="Ait-zahra M."/>
            <person name="Allen N."/>
            <person name="Allen T."/>
            <person name="An P."/>
            <person name="Anderson M."/>
            <person name="Anderson S."/>
            <person name="Arachchi H."/>
            <person name="Armbruster J."/>
            <person name="Bachantsang P."/>
            <person name="Baldwin J."/>
            <person name="Barry A."/>
            <person name="Bayul T."/>
            <person name="Blitshsteyn B."/>
            <person name="Bloom T."/>
            <person name="Blye J."/>
            <person name="Boguslavskiy L."/>
            <person name="Borowsky M."/>
            <person name="Boukhgalter B."/>
            <person name="Brunache A."/>
            <person name="Butler J."/>
            <person name="Calixte N."/>
            <person name="Calvo S."/>
            <person name="Camarata J."/>
            <person name="Campo K."/>
            <person name="Chang J."/>
            <person name="Cheshatsang Y."/>
            <person name="Citroen M."/>
            <person name="Collymore A."/>
            <person name="Considine T."/>
            <person name="Cook A."/>
            <person name="Cooke P."/>
            <person name="Corum B."/>
            <person name="Cuomo C."/>
            <person name="David R."/>
            <person name="Dawoe T."/>
            <person name="Degray S."/>
            <person name="Dodge S."/>
            <person name="Dooley K."/>
            <person name="Dorje P."/>
            <person name="Dorjee K."/>
            <person name="Dorris L."/>
            <person name="Duffey N."/>
            <person name="Dupes A."/>
            <person name="Elkins T."/>
            <person name="Engels R."/>
            <person name="Erickson J."/>
            <person name="Farina A."/>
            <person name="Faro S."/>
            <person name="Ferreira P."/>
            <person name="Fischer H."/>
            <person name="Fitzgerald M."/>
            <person name="Foley K."/>
            <person name="Gage D."/>
            <person name="Galagan J."/>
            <person name="Gearin G."/>
            <person name="Gnerre S."/>
            <person name="Gnirke A."/>
            <person name="Goyette A."/>
            <person name="Graham J."/>
            <person name="Grandbois E."/>
            <person name="Gyaltsen K."/>
            <person name="Hafez N."/>
            <person name="Hagopian D."/>
            <person name="Hagos B."/>
            <person name="Hall J."/>
            <person name="Hatcher B."/>
            <person name="Heller A."/>
            <person name="Higgins H."/>
            <person name="Honan T."/>
            <person name="Horn A."/>
            <person name="Houde N."/>
            <person name="Hughes L."/>
            <person name="Hulme W."/>
            <person name="Husby E."/>
            <person name="Iliev I."/>
            <person name="Jaffe D."/>
            <person name="Jones C."/>
            <person name="Kamal M."/>
            <person name="Kamat A."/>
            <person name="Kamvysselis M."/>
            <person name="Karlsson E."/>
            <person name="Kells C."/>
            <person name="Kieu A."/>
            <person name="Kisner P."/>
            <person name="Kodira C."/>
            <person name="Kulbokas E."/>
            <person name="Labutti K."/>
            <person name="Lama D."/>
            <person name="Landers T."/>
            <person name="Leger J."/>
            <person name="Levine S."/>
            <person name="Lewis D."/>
            <person name="Lewis T."/>
            <person name="Lindblad-toh K."/>
            <person name="Liu X."/>
            <person name="Lokyitsang T."/>
            <person name="Lokyitsang Y."/>
            <person name="Lucien O."/>
            <person name="Lui A."/>
            <person name="Ma L.J."/>
            <person name="Mabbitt R."/>
            <person name="Macdonald J."/>
            <person name="Maclean C."/>
            <person name="Major J."/>
            <person name="Manning J."/>
            <person name="Marabella R."/>
            <person name="Maru K."/>
            <person name="Matthews C."/>
            <person name="Mauceli E."/>
            <person name="Mccarthy M."/>
            <person name="Mcdonough S."/>
            <person name="Mcghee T."/>
            <person name="Meldrim J."/>
            <person name="Meneus L."/>
            <person name="Mesirov J."/>
            <person name="Mihalev A."/>
            <person name="Mihova T."/>
            <person name="Mikkelsen T."/>
            <person name="Mlenga V."/>
            <person name="Moru K."/>
            <person name="Mozes J."/>
            <person name="Mulrain L."/>
            <person name="Munson G."/>
            <person name="Naylor J."/>
            <person name="Newes C."/>
            <person name="Nguyen C."/>
            <person name="Nguyen N."/>
            <person name="Nguyen T."/>
            <person name="Nicol R."/>
            <person name="Nielsen C."/>
            <person name="Nizzari M."/>
            <person name="Norbu C."/>
            <person name="Norbu N."/>
            <person name="O'donnell P."/>
            <person name="Okoawo O."/>
            <person name="O'leary S."/>
            <person name="Omotosho B."/>
            <person name="O'neill K."/>
            <person name="Osman S."/>
            <person name="Parker S."/>
            <person name="Perrin D."/>
            <person name="Phunkhang P."/>
            <person name="Piqani B."/>
            <person name="Purcell S."/>
            <person name="Rachupka T."/>
            <person name="Ramasamy U."/>
            <person name="Rameau R."/>
            <person name="Ray V."/>
            <person name="Raymond C."/>
            <person name="Retta R."/>
            <person name="Richardson S."/>
            <person name="Rise C."/>
            <person name="Rodriguez J."/>
            <person name="Rogers J."/>
            <person name="Rogov P."/>
            <person name="Rutman M."/>
            <person name="Schupbach R."/>
            <person name="Seaman C."/>
            <person name="Settipalli S."/>
            <person name="Sharpe T."/>
            <person name="Sheridan J."/>
            <person name="Sherpa N."/>
            <person name="Shi J."/>
            <person name="Smirnov S."/>
            <person name="Smith C."/>
            <person name="Sougnez C."/>
            <person name="Spencer B."/>
            <person name="Stalker J."/>
            <person name="Stange-thomann N."/>
            <person name="Stavropoulos S."/>
            <person name="Stetson K."/>
            <person name="Stone C."/>
            <person name="Stone S."/>
            <person name="Stubbs M."/>
            <person name="Talamas J."/>
            <person name="Tchuinga P."/>
            <person name="Tenzing P."/>
            <person name="Tesfaye S."/>
            <person name="Theodore J."/>
            <person name="Thoulutsang Y."/>
            <person name="Topham K."/>
            <person name="Towey S."/>
            <person name="Tsamla T."/>
            <person name="Tsomo N."/>
            <person name="Vallee D."/>
            <person name="Vassiliev H."/>
            <person name="Venkataraman V."/>
            <person name="Vinson J."/>
            <person name="Vo A."/>
            <person name="Wade C."/>
            <person name="Wang S."/>
            <person name="Wangchuk T."/>
            <person name="Wangdi T."/>
            <person name="Whittaker C."/>
            <person name="Wilkinson J."/>
            <person name="Wu Y."/>
            <person name="Wyman D."/>
            <person name="Yadav S."/>
            <person name="Yang S."/>
            <person name="Yang X."/>
            <person name="Yeager S."/>
            <person name="Yee E."/>
            <person name="Young G."/>
            <person name="Zainoun J."/>
            <person name="Zembeck L."/>
            <person name="Zimmer A."/>
            <person name="Zody M."/>
            <person name="Lander E."/>
        </authorList>
    </citation>
    <scope>NUCLEOTIDE SEQUENCE [LARGE SCALE GENOMIC DNA]</scope>
</reference>
<proteinExistence type="predicted"/>
<reference evidence="2" key="3">
    <citation type="submission" date="2025-09" db="UniProtKB">
        <authorList>
            <consortium name="Ensembl"/>
        </authorList>
    </citation>
    <scope>IDENTIFICATION</scope>
</reference>
<keyword evidence="3" id="KW-1185">Reference proteome</keyword>
<protein>
    <submittedName>
        <fullName evidence="2">Uncharacterized protein</fullName>
    </submittedName>
</protein>
<sequence length="54" mass="6036">MMELTSPHRKNGSSRDHYYGSSQDDRQINCGVYDPPSLPGNKAPVTVLHHRPTS</sequence>
<evidence type="ECO:0000313" key="3">
    <source>
        <dbReference type="Proteomes" id="UP000007875"/>
    </source>
</evidence>
<accession>H2ZJ10</accession>
<dbReference type="Proteomes" id="UP000007875">
    <property type="component" value="Unassembled WGS sequence"/>
</dbReference>
<feature type="compositionally biased region" description="Basic and acidic residues" evidence="1">
    <location>
        <begin position="13"/>
        <end position="27"/>
    </location>
</feature>
<reference evidence="2" key="2">
    <citation type="submission" date="2025-08" db="UniProtKB">
        <authorList>
            <consortium name="Ensembl"/>
        </authorList>
    </citation>
    <scope>IDENTIFICATION</scope>
</reference>
<dbReference type="Ensembl" id="ENSCSAVT00000017768.1">
    <property type="protein sequence ID" value="ENSCSAVP00000017576.1"/>
    <property type="gene ID" value="ENSCSAVG00000010353.1"/>
</dbReference>
<evidence type="ECO:0000256" key="1">
    <source>
        <dbReference type="SAM" id="MobiDB-lite"/>
    </source>
</evidence>
<name>H2ZJ10_CIOSA</name>
<organism evidence="2 3">
    <name type="scientific">Ciona savignyi</name>
    <name type="common">Pacific transparent sea squirt</name>
    <dbReference type="NCBI Taxonomy" id="51511"/>
    <lineage>
        <taxon>Eukaryota</taxon>
        <taxon>Metazoa</taxon>
        <taxon>Chordata</taxon>
        <taxon>Tunicata</taxon>
        <taxon>Ascidiacea</taxon>
        <taxon>Phlebobranchia</taxon>
        <taxon>Cionidae</taxon>
        <taxon>Ciona</taxon>
    </lineage>
</organism>
<dbReference type="InParanoid" id="H2ZJ10"/>